<keyword evidence="2" id="KW-1185">Reference proteome</keyword>
<dbReference type="AlphaFoldDB" id="A0A4U0QA48"/>
<sequence length="28" mass="3177">DWLWTYNNERPNMGIGGITPAQKLKMAA</sequence>
<proteinExistence type="predicted"/>
<evidence type="ECO:0000313" key="1">
    <source>
        <dbReference type="EMBL" id="TJZ78213.1"/>
    </source>
</evidence>
<evidence type="ECO:0000313" key="2">
    <source>
        <dbReference type="Proteomes" id="UP000306223"/>
    </source>
</evidence>
<dbReference type="Proteomes" id="UP000306223">
    <property type="component" value="Unassembled WGS sequence"/>
</dbReference>
<accession>A0A4U0QA48</accession>
<gene>
    <name evidence="1" type="ORF">FA740_18465</name>
</gene>
<dbReference type="EMBL" id="SUNH01000050">
    <property type="protein sequence ID" value="TJZ78213.1"/>
    <property type="molecule type" value="Genomic_DNA"/>
</dbReference>
<reference evidence="1 2" key="1">
    <citation type="submission" date="2019-04" db="EMBL/GenBank/DDBJ databases">
        <authorList>
            <person name="Li J."/>
        </authorList>
    </citation>
    <scope>NUCLEOTIDE SEQUENCE [LARGE SCALE GENOMIC DNA]</scope>
    <source>
        <strain evidence="1 2">CCTCC AB2016182</strain>
    </source>
</reference>
<name>A0A4U0QA48_9RHOB</name>
<feature type="non-terminal residue" evidence="1">
    <location>
        <position position="1"/>
    </location>
</feature>
<organism evidence="1 2">
    <name type="scientific">Paracoccus hibiscisoli</name>
    <dbReference type="NCBI Taxonomy" id="2023261"/>
    <lineage>
        <taxon>Bacteria</taxon>
        <taxon>Pseudomonadati</taxon>
        <taxon>Pseudomonadota</taxon>
        <taxon>Alphaproteobacteria</taxon>
        <taxon>Rhodobacterales</taxon>
        <taxon>Paracoccaceae</taxon>
        <taxon>Paracoccus</taxon>
    </lineage>
</organism>
<comment type="caution">
    <text evidence="1">The sequence shown here is derived from an EMBL/GenBank/DDBJ whole genome shotgun (WGS) entry which is preliminary data.</text>
</comment>
<protein>
    <submittedName>
        <fullName evidence="1">Transposase</fullName>
    </submittedName>
</protein>